<sequence length="68" mass="8086">MCDEQLQLRLQQEKSMRTMLERAMGRASSTLSPGHRHFAAEFQPETEKGYKKKKWKSNSLEQTWEQRS</sequence>
<evidence type="ECO:0000256" key="1">
    <source>
        <dbReference type="SAM" id="MobiDB-lite"/>
    </source>
</evidence>
<dbReference type="Proteomes" id="UP000288805">
    <property type="component" value="Unassembled WGS sequence"/>
</dbReference>
<feature type="region of interest" description="Disordered" evidence="1">
    <location>
        <begin position="26"/>
        <end position="68"/>
    </location>
</feature>
<comment type="caution">
    <text evidence="2">The sequence shown here is derived from an EMBL/GenBank/DDBJ whole genome shotgun (WGS) entry which is preliminary data.</text>
</comment>
<evidence type="ECO:0000313" key="3">
    <source>
        <dbReference type="Proteomes" id="UP000288805"/>
    </source>
</evidence>
<reference evidence="2 3" key="1">
    <citation type="journal article" date="2018" name="PLoS Genet.">
        <title>Population sequencing reveals clonal diversity and ancestral inbreeding in the grapevine cultivar Chardonnay.</title>
        <authorList>
            <person name="Roach M.J."/>
            <person name="Johnson D.L."/>
            <person name="Bohlmann J."/>
            <person name="van Vuuren H.J."/>
            <person name="Jones S.J."/>
            <person name="Pretorius I.S."/>
            <person name="Schmidt S.A."/>
            <person name="Borneman A.R."/>
        </authorList>
    </citation>
    <scope>NUCLEOTIDE SEQUENCE [LARGE SCALE GENOMIC DNA]</scope>
    <source>
        <strain evidence="3">cv. Chardonnay</strain>
        <tissue evidence="2">Leaf</tissue>
    </source>
</reference>
<proteinExistence type="predicted"/>
<accession>A0A438I7K8</accession>
<evidence type="ECO:0000313" key="2">
    <source>
        <dbReference type="EMBL" id="RVW92698.1"/>
    </source>
</evidence>
<feature type="compositionally biased region" description="Polar residues" evidence="1">
    <location>
        <begin position="57"/>
        <end position="68"/>
    </location>
</feature>
<dbReference type="EMBL" id="QGNW01000135">
    <property type="protein sequence ID" value="RVW92698.1"/>
    <property type="molecule type" value="Genomic_DNA"/>
</dbReference>
<name>A0A438I7K8_VITVI</name>
<gene>
    <name evidence="2" type="ORF">CK203_041543</name>
</gene>
<protein>
    <submittedName>
        <fullName evidence="2">Uncharacterized protein</fullName>
    </submittedName>
</protein>
<dbReference type="AlphaFoldDB" id="A0A438I7K8"/>
<organism evidence="2 3">
    <name type="scientific">Vitis vinifera</name>
    <name type="common">Grape</name>
    <dbReference type="NCBI Taxonomy" id="29760"/>
    <lineage>
        <taxon>Eukaryota</taxon>
        <taxon>Viridiplantae</taxon>
        <taxon>Streptophyta</taxon>
        <taxon>Embryophyta</taxon>
        <taxon>Tracheophyta</taxon>
        <taxon>Spermatophyta</taxon>
        <taxon>Magnoliopsida</taxon>
        <taxon>eudicotyledons</taxon>
        <taxon>Gunneridae</taxon>
        <taxon>Pentapetalae</taxon>
        <taxon>rosids</taxon>
        <taxon>Vitales</taxon>
        <taxon>Vitaceae</taxon>
        <taxon>Viteae</taxon>
        <taxon>Vitis</taxon>
    </lineage>
</organism>